<comment type="caution">
    <text evidence="2">The sequence shown here is derived from an EMBL/GenBank/DDBJ whole genome shotgun (WGS) entry which is preliminary data.</text>
</comment>
<feature type="region of interest" description="Disordered" evidence="1">
    <location>
        <begin position="1"/>
        <end position="94"/>
    </location>
</feature>
<dbReference type="AlphaFoldDB" id="A0A086Q3T7"/>
<proteinExistence type="predicted"/>
<feature type="compositionally biased region" description="Basic and acidic residues" evidence="1">
    <location>
        <begin position="37"/>
        <end position="56"/>
    </location>
</feature>
<gene>
    <name evidence="2" type="ORF">TGMAS_415830</name>
</gene>
<dbReference type="EMBL" id="AEXC02002181">
    <property type="protein sequence ID" value="KFH07269.1"/>
    <property type="molecule type" value="Genomic_DNA"/>
</dbReference>
<evidence type="ECO:0000313" key="2">
    <source>
        <dbReference type="EMBL" id="KFH07269.1"/>
    </source>
</evidence>
<protein>
    <submittedName>
        <fullName evidence="2">Uncharacterized protein</fullName>
    </submittedName>
</protein>
<evidence type="ECO:0000313" key="3">
    <source>
        <dbReference type="Proteomes" id="UP000028821"/>
    </source>
</evidence>
<feature type="compositionally biased region" description="Basic and acidic residues" evidence="1">
    <location>
        <begin position="71"/>
        <end position="80"/>
    </location>
</feature>
<accession>A0A086Q3T7</accession>
<name>A0A086Q3T7_TOXGO</name>
<evidence type="ECO:0000256" key="1">
    <source>
        <dbReference type="SAM" id="MobiDB-lite"/>
    </source>
</evidence>
<reference evidence="2 3" key="1">
    <citation type="submission" date="2014-04" db="EMBL/GenBank/DDBJ databases">
        <authorList>
            <person name="Sibley D."/>
            <person name="Venepally P."/>
            <person name="Karamycheva S."/>
            <person name="Hadjithomas M."/>
            <person name="Khan A."/>
            <person name="Brunk B."/>
            <person name="Roos D."/>
            <person name="Caler E."/>
            <person name="Lorenzi H."/>
        </authorList>
    </citation>
    <scope>NUCLEOTIDE SEQUENCE [LARGE SCALE GENOMIC DNA]</scope>
    <source>
        <strain evidence="2 3">MAS</strain>
    </source>
</reference>
<organism evidence="2 3">
    <name type="scientific">Toxoplasma gondii MAS</name>
    <dbReference type="NCBI Taxonomy" id="943118"/>
    <lineage>
        <taxon>Eukaryota</taxon>
        <taxon>Sar</taxon>
        <taxon>Alveolata</taxon>
        <taxon>Apicomplexa</taxon>
        <taxon>Conoidasida</taxon>
        <taxon>Coccidia</taxon>
        <taxon>Eucoccidiorida</taxon>
        <taxon>Eimeriorina</taxon>
        <taxon>Sarcocystidae</taxon>
        <taxon>Toxoplasma</taxon>
    </lineage>
</organism>
<sequence>MEKRERENVKNSGGPGRPSTQQQKKREQKRTTGKQRTARETRNRDLRRREARRDTKFVVGNNGLPAWQKGRKQEGERQGERSSLMETTRRCSHRTRAPETFLVSTYTMCSTLLDPGFFDCFFHLCR</sequence>
<dbReference type="VEuPathDB" id="ToxoDB:TGMAS_415830"/>
<dbReference type="Proteomes" id="UP000028821">
    <property type="component" value="Unassembled WGS sequence"/>
</dbReference>